<reference evidence="2" key="1">
    <citation type="submission" date="2017-01" db="EMBL/GenBank/DDBJ databases">
        <authorList>
            <person name="Varghese N."/>
            <person name="Submissions S."/>
        </authorList>
    </citation>
    <scope>NUCLEOTIDE SEQUENCE [LARGE SCALE GENOMIC DNA]</scope>
    <source>
        <strain evidence="2">DSM 23127</strain>
    </source>
</reference>
<evidence type="ECO:0000313" key="1">
    <source>
        <dbReference type="EMBL" id="SIS42830.1"/>
    </source>
</evidence>
<dbReference type="OrthoDB" id="2973442at2"/>
<proteinExistence type="predicted"/>
<protein>
    <submittedName>
        <fullName evidence="1">Uncharacterized protein</fullName>
    </submittedName>
</protein>
<organism evidence="1 2">
    <name type="scientific">Salimicrobium flavidum</name>
    <dbReference type="NCBI Taxonomy" id="570947"/>
    <lineage>
        <taxon>Bacteria</taxon>
        <taxon>Bacillati</taxon>
        <taxon>Bacillota</taxon>
        <taxon>Bacilli</taxon>
        <taxon>Bacillales</taxon>
        <taxon>Bacillaceae</taxon>
        <taxon>Salimicrobium</taxon>
    </lineage>
</organism>
<keyword evidence="2" id="KW-1185">Reference proteome</keyword>
<gene>
    <name evidence="1" type="ORF">SAMN05421687_103114</name>
</gene>
<accession>A0A1N7J0I6</accession>
<dbReference type="Proteomes" id="UP000187608">
    <property type="component" value="Unassembled WGS sequence"/>
</dbReference>
<evidence type="ECO:0000313" key="2">
    <source>
        <dbReference type="Proteomes" id="UP000187608"/>
    </source>
</evidence>
<dbReference type="AlphaFoldDB" id="A0A1N7J0I6"/>
<name>A0A1N7J0I6_9BACI</name>
<dbReference type="STRING" id="570947.SAMN05421687_103114"/>
<sequence>MNLKEFIDACTVSIDVLINRLGVQGHYEDFFSEGSEIAKKEYIEDPTVEINALMNKIHIHYLEMLDSSLQNGGN</sequence>
<dbReference type="EMBL" id="FTOC01000003">
    <property type="protein sequence ID" value="SIS42830.1"/>
    <property type="molecule type" value="Genomic_DNA"/>
</dbReference>
<dbReference type="RefSeq" id="WP_076557614.1">
    <property type="nucleotide sequence ID" value="NZ_FTOC01000003.1"/>
</dbReference>